<keyword evidence="3" id="KW-0809">Transit peptide</keyword>
<evidence type="ECO:0000256" key="4">
    <source>
        <dbReference type="ARBA" id="ARBA00022980"/>
    </source>
</evidence>
<comment type="caution">
    <text evidence="9">The sequence shown here is derived from an EMBL/GenBank/DDBJ whole genome shotgun (WGS) entry which is preliminary data.</text>
</comment>
<accession>A0A0J9X527</accession>
<keyword evidence="11" id="KW-1185">Reference proteome</keyword>
<proteinExistence type="inferred from homology"/>
<organism evidence="9 11">
    <name type="scientific">Geotrichum candidum</name>
    <name type="common">Oospora lactis</name>
    <name type="synonym">Dipodascus geotrichum</name>
    <dbReference type="NCBI Taxonomy" id="1173061"/>
    <lineage>
        <taxon>Eukaryota</taxon>
        <taxon>Fungi</taxon>
        <taxon>Dikarya</taxon>
        <taxon>Ascomycota</taxon>
        <taxon>Saccharomycotina</taxon>
        <taxon>Dipodascomycetes</taxon>
        <taxon>Dipodascales</taxon>
        <taxon>Dipodascaceae</taxon>
        <taxon>Geotrichum</taxon>
    </lineage>
</organism>
<dbReference type="OrthoDB" id="2098203at2759"/>
<dbReference type="Gene3D" id="6.10.250.3440">
    <property type="match status" value="1"/>
</dbReference>
<dbReference type="AlphaFoldDB" id="A0A0J9X527"/>
<dbReference type="Proteomes" id="UP000750522">
    <property type="component" value="Unassembled WGS sequence"/>
</dbReference>
<comment type="similarity">
    <text evidence="2">Belongs to the mitochondrion-specific ribosomal protein mL40 family.</text>
</comment>
<sequence>MSFFNTVKKAQGSLKTPTLSTLLQQPALAPRIAVRGKRTKTNTAQTAQVQRLVTQLSVFSARKKQPRRLKLCMEDLIRHNVATRAWTLFNKEKREQEAAQLEAQYNKIVEACEELENTDPFLAYEGTKREKGKRFTPELRVPTETPPTVVWQEAWEAVPTPEKK</sequence>
<dbReference type="PANTHER" id="PTHR39150:SF1">
    <property type="entry name" value="LARGE RIBOSOMAL SUBUNIT PROTEIN ML40"/>
    <property type="match status" value="1"/>
</dbReference>
<dbReference type="InterPro" id="IPR019192">
    <property type="entry name" value="Ribosomal_mL40"/>
</dbReference>
<dbReference type="STRING" id="1173061.A0A0J9X527"/>
<evidence type="ECO:0000313" key="11">
    <source>
        <dbReference type="Proteomes" id="UP000242525"/>
    </source>
</evidence>
<comment type="subcellular location">
    <subcellularLocation>
        <location evidence="1">Mitochondrion</location>
    </subcellularLocation>
</comment>
<keyword evidence="4 9" id="KW-0689">Ribosomal protein</keyword>
<dbReference type="GO" id="GO:0003735">
    <property type="term" value="F:structural constituent of ribosome"/>
    <property type="evidence" value="ECO:0007669"/>
    <property type="project" value="InterPro"/>
</dbReference>
<reference evidence="10" key="2">
    <citation type="journal article" date="2020" name="Front. Microbiol.">
        <title>Phenotypic and Genetic Characterization of the Cheese Ripening Yeast Geotrichum candidum.</title>
        <authorList>
            <person name="Perkins V."/>
            <person name="Vignola S."/>
            <person name="Lessard M.H."/>
            <person name="Plante P.L."/>
            <person name="Corbeil J."/>
            <person name="Dugat-Bony E."/>
            <person name="Frenette M."/>
            <person name="Labrie S."/>
        </authorList>
    </citation>
    <scope>NUCLEOTIDE SEQUENCE</scope>
    <source>
        <strain evidence="10">LMA-70</strain>
    </source>
</reference>
<evidence type="ECO:0000256" key="3">
    <source>
        <dbReference type="ARBA" id="ARBA00022946"/>
    </source>
</evidence>
<dbReference type="InterPro" id="IPR042831">
    <property type="entry name" value="Ribosomal_mL40_fung"/>
</dbReference>
<reference evidence="9 11" key="1">
    <citation type="submission" date="2014-03" db="EMBL/GenBank/DDBJ databases">
        <authorList>
            <person name="Casaregola S."/>
        </authorList>
    </citation>
    <scope>NUCLEOTIDE SEQUENCE [LARGE SCALE GENOMIC DNA]</scope>
    <source>
        <strain evidence="9 11">CLIB 918</strain>
    </source>
</reference>
<keyword evidence="8" id="KW-0175">Coiled coil</keyword>
<keyword evidence="5" id="KW-0496">Mitochondrion</keyword>
<reference evidence="10" key="3">
    <citation type="submission" date="2020-01" db="EMBL/GenBank/DDBJ databases">
        <authorList>
            <person name="Perkins V."/>
            <person name="Lessard M.-H."/>
            <person name="Dugat-Bony E."/>
            <person name="Frenette M."/>
            <person name="Labrie S."/>
        </authorList>
    </citation>
    <scope>NUCLEOTIDE SEQUENCE</scope>
    <source>
        <strain evidence="10">LMA-70</strain>
    </source>
</reference>
<dbReference type="GO" id="GO:0032543">
    <property type="term" value="P:mitochondrial translation"/>
    <property type="evidence" value="ECO:0007669"/>
    <property type="project" value="InterPro"/>
</dbReference>
<feature type="coiled-coil region" evidence="8">
    <location>
        <begin position="91"/>
        <end position="118"/>
    </location>
</feature>
<dbReference type="GO" id="GO:1990904">
    <property type="term" value="C:ribonucleoprotein complex"/>
    <property type="evidence" value="ECO:0007669"/>
    <property type="project" value="UniProtKB-KW"/>
</dbReference>
<protein>
    <recommendedName>
        <fullName evidence="7">Large ribosomal subunit protein mL40</fullName>
    </recommendedName>
</protein>
<dbReference type="EMBL" id="QQZK01000062">
    <property type="protein sequence ID" value="KAF5099183.1"/>
    <property type="molecule type" value="Genomic_DNA"/>
</dbReference>
<dbReference type="PANTHER" id="PTHR39150">
    <property type="entry name" value="54S RIBOSOMAL PROTEIN L28, MITOCHONDRIAL"/>
    <property type="match status" value="1"/>
</dbReference>
<evidence type="ECO:0000313" key="9">
    <source>
        <dbReference type="EMBL" id="CDO52534.1"/>
    </source>
</evidence>
<dbReference type="Proteomes" id="UP000242525">
    <property type="component" value="Unassembled WGS sequence"/>
</dbReference>
<name>A0A0J9X527_GEOCN</name>
<evidence type="ECO:0000256" key="6">
    <source>
        <dbReference type="ARBA" id="ARBA00023274"/>
    </source>
</evidence>
<gene>
    <name evidence="9" type="ORF">BN980_GECA03s03497g</name>
    <name evidence="10" type="ORF">DV451_003053</name>
</gene>
<dbReference type="Pfam" id="PF09812">
    <property type="entry name" value="MRP-L28"/>
    <property type="match status" value="1"/>
</dbReference>
<evidence type="ECO:0000256" key="8">
    <source>
        <dbReference type="SAM" id="Coils"/>
    </source>
</evidence>
<keyword evidence="6" id="KW-0687">Ribonucleoprotein</keyword>
<evidence type="ECO:0000313" key="10">
    <source>
        <dbReference type="EMBL" id="KAF5099183.1"/>
    </source>
</evidence>
<evidence type="ECO:0000256" key="7">
    <source>
        <dbReference type="ARBA" id="ARBA00035192"/>
    </source>
</evidence>
<dbReference type="GO" id="GO:0005739">
    <property type="term" value="C:mitochondrion"/>
    <property type="evidence" value="ECO:0007669"/>
    <property type="project" value="UniProtKB-SubCell"/>
</dbReference>
<dbReference type="GO" id="GO:0005840">
    <property type="term" value="C:ribosome"/>
    <property type="evidence" value="ECO:0007669"/>
    <property type="project" value="UniProtKB-KW"/>
</dbReference>
<evidence type="ECO:0000256" key="2">
    <source>
        <dbReference type="ARBA" id="ARBA00009360"/>
    </source>
</evidence>
<evidence type="ECO:0000256" key="5">
    <source>
        <dbReference type="ARBA" id="ARBA00023128"/>
    </source>
</evidence>
<evidence type="ECO:0000256" key="1">
    <source>
        <dbReference type="ARBA" id="ARBA00004173"/>
    </source>
</evidence>
<dbReference type="EMBL" id="CCBN010000003">
    <property type="protein sequence ID" value="CDO52534.1"/>
    <property type="molecule type" value="Genomic_DNA"/>
</dbReference>